<dbReference type="GO" id="GO:0008473">
    <property type="term" value="F:ornithine cyclodeaminase activity"/>
    <property type="evidence" value="ECO:0007669"/>
    <property type="project" value="UniProtKB-EC"/>
</dbReference>
<gene>
    <name evidence="1" type="ORF">ACIPUH_03735</name>
</gene>
<dbReference type="Proteomes" id="UP001617702">
    <property type="component" value="Unassembled WGS sequence"/>
</dbReference>
<keyword evidence="2" id="KW-1185">Reference proteome</keyword>
<dbReference type="PANTHER" id="PTHR13812:SF19">
    <property type="entry name" value="KETIMINE REDUCTASE MU-CRYSTALLIN"/>
    <property type="match status" value="1"/>
</dbReference>
<keyword evidence="1" id="KW-0456">Lyase</keyword>
<dbReference type="Gene3D" id="3.30.1780.10">
    <property type="entry name" value="ornithine cyclodeaminase, domain 1"/>
    <property type="match status" value="1"/>
</dbReference>
<dbReference type="InterPro" id="IPR023401">
    <property type="entry name" value="ODC_N"/>
</dbReference>
<dbReference type="RefSeq" id="WP_400352744.1">
    <property type="nucleotide sequence ID" value="NZ_JBIXLA010000001.1"/>
</dbReference>
<dbReference type="InterPro" id="IPR036291">
    <property type="entry name" value="NAD(P)-bd_dom_sf"/>
</dbReference>
<dbReference type="PIRSF" id="PIRSF001439">
    <property type="entry name" value="CryM"/>
    <property type="match status" value="1"/>
</dbReference>
<dbReference type="Pfam" id="PF02423">
    <property type="entry name" value="OCD_Mu_crystall"/>
    <property type="match status" value="1"/>
</dbReference>
<evidence type="ECO:0000313" key="2">
    <source>
        <dbReference type="Proteomes" id="UP001617702"/>
    </source>
</evidence>
<dbReference type="EC" id="4.3.1.12" evidence="1"/>
<dbReference type="PANTHER" id="PTHR13812">
    <property type="entry name" value="KETIMINE REDUCTASE MU-CRYSTALLIN"/>
    <property type="match status" value="1"/>
</dbReference>
<comment type="caution">
    <text evidence="1">The sequence shown here is derived from an EMBL/GenBank/DDBJ whole genome shotgun (WGS) entry which is preliminary data.</text>
</comment>
<evidence type="ECO:0000313" key="1">
    <source>
        <dbReference type="EMBL" id="MFJ5511904.1"/>
    </source>
</evidence>
<name>A0ABW8GRG6_9GAMM</name>
<organism evidence="1 2">
    <name type="scientific">Pectobacterium jejuense</name>
    <dbReference type="NCBI Taxonomy" id="2974022"/>
    <lineage>
        <taxon>Bacteria</taxon>
        <taxon>Pseudomonadati</taxon>
        <taxon>Pseudomonadota</taxon>
        <taxon>Gammaproteobacteria</taxon>
        <taxon>Enterobacterales</taxon>
        <taxon>Pectobacteriaceae</taxon>
        <taxon>Pectobacterium</taxon>
    </lineage>
</organism>
<proteinExistence type="predicted"/>
<dbReference type="Gene3D" id="3.40.50.720">
    <property type="entry name" value="NAD(P)-binding Rossmann-like Domain"/>
    <property type="match status" value="1"/>
</dbReference>
<dbReference type="SUPFAM" id="SSF51735">
    <property type="entry name" value="NAD(P)-binding Rossmann-fold domains"/>
    <property type="match status" value="1"/>
</dbReference>
<accession>A0ABW8GRG6</accession>
<sequence>MKILNLDEIRALFHEETALNKLRAGFQAFSANKVQMPPVQQFLFKDVQGDCCIKSAWMEGSDSFCVKVSSGFYQNPSSGLPSNDGLNLLFSAITGQPLVLLDDHGWLTSMRTALAGRIAAELLLPEKIERIAIFGTGLQAELQLRQLCNLTDCRDVIVWGRSEKSLQHMKERLSDLNANIVLTQNEEEAARLSSIIVTATPSTTPLIQHEWVSSGTHITAVGADAPGKQELDAALVGAADMVLVDALAQCRAYGELSHCQGQYQENQLIVEIGTLLTTPSLYQRDPSHITIADLTGLGIQDAQISASILSTLG</sequence>
<protein>
    <submittedName>
        <fullName evidence="1">Ornithine cyclodeaminase family protein</fullName>
        <ecNumber evidence="1">4.3.1.12</ecNumber>
    </submittedName>
</protein>
<dbReference type="InterPro" id="IPR003462">
    <property type="entry name" value="ODC_Mu_crystall"/>
</dbReference>
<dbReference type="EMBL" id="JBIXLB010000001">
    <property type="protein sequence ID" value="MFJ5511904.1"/>
    <property type="molecule type" value="Genomic_DNA"/>
</dbReference>
<reference evidence="1 2" key="1">
    <citation type="submission" date="2024-10" db="EMBL/GenBank/DDBJ databases">
        <authorList>
            <person name="Lu C.-H."/>
        </authorList>
    </citation>
    <scope>NUCLEOTIDE SEQUENCE [LARGE SCALE GENOMIC DNA]</scope>
    <source>
        <strain evidence="1 2">22LXZD03-01</strain>
    </source>
</reference>